<evidence type="ECO:0000256" key="1">
    <source>
        <dbReference type="ARBA" id="ARBA00022737"/>
    </source>
</evidence>
<evidence type="ECO:0000313" key="5">
    <source>
        <dbReference type="EMBL" id="KPV43747.1"/>
    </source>
</evidence>
<dbReference type="PANTHER" id="PTHR42855:SF2">
    <property type="entry name" value="DRUG RESISTANCE ABC TRANSPORTER,ATP-BINDING PROTEIN"/>
    <property type="match status" value="1"/>
</dbReference>
<comment type="caution">
    <text evidence="5">The sequence shown here is derived from an EMBL/GenBank/DDBJ whole genome shotgun (WGS) entry which is preliminary data.</text>
</comment>
<dbReference type="Pfam" id="PF00005">
    <property type="entry name" value="ABC_tran"/>
    <property type="match status" value="2"/>
</dbReference>
<organism evidence="5 6">
    <name type="scientific">Alicyclobacillus ferrooxydans</name>
    <dbReference type="NCBI Taxonomy" id="471514"/>
    <lineage>
        <taxon>Bacteria</taxon>
        <taxon>Bacillati</taxon>
        <taxon>Bacillota</taxon>
        <taxon>Bacilli</taxon>
        <taxon>Bacillales</taxon>
        <taxon>Alicyclobacillaceae</taxon>
        <taxon>Alicyclobacillus</taxon>
    </lineage>
</organism>
<keyword evidence="3 5" id="KW-0067">ATP-binding</keyword>
<dbReference type="InterPro" id="IPR003439">
    <property type="entry name" value="ABC_transporter-like_ATP-bd"/>
</dbReference>
<dbReference type="GO" id="GO:0005524">
    <property type="term" value="F:ATP binding"/>
    <property type="evidence" value="ECO:0007669"/>
    <property type="project" value="UniProtKB-KW"/>
</dbReference>
<dbReference type="EMBL" id="LJCO01000045">
    <property type="protein sequence ID" value="KPV43747.1"/>
    <property type="molecule type" value="Genomic_DNA"/>
</dbReference>
<dbReference type="Gene3D" id="3.40.50.300">
    <property type="entry name" value="P-loop containing nucleotide triphosphate hydrolases"/>
    <property type="match status" value="2"/>
</dbReference>
<dbReference type="AlphaFoldDB" id="A0A0P9EX88"/>
<dbReference type="CDD" id="cd03221">
    <property type="entry name" value="ABCF_EF-3"/>
    <property type="match status" value="2"/>
</dbReference>
<proteinExistence type="predicted"/>
<dbReference type="FunFam" id="3.40.50.300:FF:000070">
    <property type="entry name" value="Putative ABC transporter ATP-binding component"/>
    <property type="match status" value="1"/>
</dbReference>
<dbReference type="RefSeq" id="WP_054969046.1">
    <property type="nucleotide sequence ID" value="NZ_LJCO01000045.1"/>
</dbReference>
<protein>
    <submittedName>
        <fullName evidence="5">ABC transporter ATP-binding protein</fullName>
    </submittedName>
</protein>
<feature type="domain" description="ABC transporter" evidence="4">
    <location>
        <begin position="320"/>
        <end position="532"/>
    </location>
</feature>
<name>A0A0P9EX88_9BACL</name>
<dbReference type="InterPro" id="IPR051309">
    <property type="entry name" value="ABCF_ATPase"/>
</dbReference>
<keyword evidence="6" id="KW-1185">Reference proteome</keyword>
<accession>A0A0P9EX88</accession>
<evidence type="ECO:0000256" key="3">
    <source>
        <dbReference type="ARBA" id="ARBA00022840"/>
    </source>
</evidence>
<dbReference type="InterPro" id="IPR027417">
    <property type="entry name" value="P-loop_NTPase"/>
</dbReference>
<dbReference type="OrthoDB" id="9760950at2"/>
<evidence type="ECO:0000259" key="4">
    <source>
        <dbReference type="PROSITE" id="PS50893"/>
    </source>
</evidence>
<dbReference type="Proteomes" id="UP000050482">
    <property type="component" value="Unassembled WGS sequence"/>
</dbReference>
<dbReference type="NCBIfam" id="NF011646">
    <property type="entry name" value="PRK15064.1"/>
    <property type="match status" value="1"/>
</dbReference>
<evidence type="ECO:0000313" key="6">
    <source>
        <dbReference type="Proteomes" id="UP000050482"/>
    </source>
</evidence>
<dbReference type="Pfam" id="PF12848">
    <property type="entry name" value="ABC_tran_Xtn"/>
    <property type="match status" value="1"/>
</dbReference>
<dbReference type="PATRIC" id="fig|471514.4.peg.5077"/>
<dbReference type="PANTHER" id="PTHR42855">
    <property type="entry name" value="ABC TRANSPORTER ATP-BINDING SUBUNIT"/>
    <property type="match status" value="1"/>
</dbReference>
<dbReference type="GO" id="GO:0016887">
    <property type="term" value="F:ATP hydrolysis activity"/>
    <property type="evidence" value="ECO:0007669"/>
    <property type="project" value="InterPro"/>
</dbReference>
<dbReference type="PROSITE" id="PS50893">
    <property type="entry name" value="ABC_TRANSPORTER_2"/>
    <property type="match status" value="2"/>
</dbReference>
<dbReference type="InterPro" id="IPR032781">
    <property type="entry name" value="ABC_tran_Xtn"/>
</dbReference>
<dbReference type="InterPro" id="IPR003593">
    <property type="entry name" value="AAA+_ATPase"/>
</dbReference>
<reference evidence="5 6" key="1">
    <citation type="submission" date="2015-09" db="EMBL/GenBank/DDBJ databases">
        <title>Draft genome sequence of Alicyclobacillus ferrooxydans DSM 22381.</title>
        <authorList>
            <person name="Hemp J."/>
        </authorList>
    </citation>
    <scope>NUCLEOTIDE SEQUENCE [LARGE SCALE GENOMIC DNA]</scope>
    <source>
        <strain evidence="5 6">TC-34</strain>
    </source>
</reference>
<gene>
    <name evidence="5" type="ORF">AN477_10150</name>
</gene>
<feature type="domain" description="ABC transporter" evidence="4">
    <location>
        <begin position="2"/>
        <end position="252"/>
    </location>
</feature>
<dbReference type="SMART" id="SM00382">
    <property type="entry name" value="AAA"/>
    <property type="match status" value="2"/>
</dbReference>
<keyword evidence="1" id="KW-0677">Repeat</keyword>
<dbReference type="FunFam" id="3.40.50.300:FF:000011">
    <property type="entry name" value="Putative ABC transporter ATP-binding component"/>
    <property type="match status" value="1"/>
</dbReference>
<evidence type="ECO:0000256" key="2">
    <source>
        <dbReference type="ARBA" id="ARBA00022741"/>
    </source>
</evidence>
<dbReference type="STRING" id="471514.AN477_10150"/>
<sequence length="532" mass="59561">MIRVKDLSVSFGGRILFENVNLSFDEGNRYGLIGANGSGKSTFMKILVGDFEQSTGTVTIQPGLRVGVLRQDHYQYDDCRVLDTVLMGHPELWEVMQERERLYSLPEMSEEEGMRVGELESAFADMDGYSAEYFAAELLEGLGIPVEKHNDLMSSMIGGFKLRVLLAQVLFGRPDVLLLDEPTNHLDLDTIRWLESFLLQHKGTMVIISHDRHFLNTVCTHMVDVDYQQISMFAGNYDFFVAASTLAREQLVAENAKNQEKIAELREFVARFSANKSKAKQATSRQKQIDKIEIQEIRPSSRVSPYIKFTSKQPLGKQVVALESIHKSFGDLNVLKDVNLEIHGGEKVAVIGVNGIGKTTLLNTMMGQLDPDGGSVTWGQSAEPTYFTQDHHDTIPRDTTVYEWLRSFDDQADQQTLRSILGRMLFSKDEVHKSTEVLSGGETARLMIAKMLLQQGNVLVLDEPTNHLDLESIDALTQALAAFDGTVIFVSHARQLVTDVANRIIELTPNGVIDFSGTYDEYLEKRESLLGA</sequence>
<dbReference type="SUPFAM" id="SSF52540">
    <property type="entry name" value="P-loop containing nucleoside triphosphate hydrolases"/>
    <property type="match status" value="2"/>
</dbReference>
<keyword evidence="2" id="KW-0547">Nucleotide-binding</keyword>